<dbReference type="PANTHER" id="PTHR45824:SF29">
    <property type="entry name" value="GH16843P"/>
    <property type="match status" value="1"/>
</dbReference>
<dbReference type="OrthoDB" id="75724at2759"/>
<dbReference type="InterPro" id="IPR011074">
    <property type="entry name" value="CRAL/TRIO_N_dom"/>
</dbReference>
<dbReference type="InterPro" id="IPR036273">
    <property type="entry name" value="CRAL/TRIO_N_dom_sf"/>
</dbReference>
<dbReference type="InterPro" id="IPR036865">
    <property type="entry name" value="CRAL-TRIO_dom_sf"/>
</dbReference>
<dbReference type="SUPFAM" id="SSF52087">
    <property type="entry name" value="CRAL/TRIO domain"/>
    <property type="match status" value="1"/>
</dbReference>
<gene>
    <name evidence="2" type="ORF">C1645_717251</name>
</gene>
<dbReference type="GO" id="GO:0008526">
    <property type="term" value="F:phosphatidylinositol transfer activity"/>
    <property type="evidence" value="ECO:0007669"/>
    <property type="project" value="TreeGrafter"/>
</dbReference>
<evidence type="ECO:0000313" key="2">
    <source>
        <dbReference type="EMBL" id="RIA80945.1"/>
    </source>
</evidence>
<protein>
    <submittedName>
        <fullName evidence="2">CRAL-TRIO domain-containing protein</fullName>
    </submittedName>
</protein>
<dbReference type="InterPro" id="IPR052578">
    <property type="entry name" value="PI_Transfer_CRAL-TRIO"/>
</dbReference>
<dbReference type="PROSITE" id="PS50191">
    <property type="entry name" value="CRAL_TRIO"/>
    <property type="match status" value="1"/>
</dbReference>
<dbReference type="CDD" id="cd00170">
    <property type="entry name" value="SEC14"/>
    <property type="match status" value="1"/>
</dbReference>
<dbReference type="EMBL" id="QKYT01000874">
    <property type="protein sequence ID" value="RIA80945.1"/>
    <property type="molecule type" value="Genomic_DNA"/>
</dbReference>
<comment type="caution">
    <text evidence="2">The sequence shown here is derived from an EMBL/GenBank/DDBJ whole genome shotgun (WGS) entry which is preliminary data.</text>
</comment>
<feature type="domain" description="CRAL-TRIO" evidence="1">
    <location>
        <begin position="106"/>
        <end position="273"/>
    </location>
</feature>
<reference evidence="2 3" key="1">
    <citation type="submission" date="2018-06" db="EMBL/GenBank/DDBJ databases">
        <title>Comparative genomics reveals the genomic features of Rhizophagus irregularis, R. cerebriforme, R. diaphanum and Gigaspora rosea, and their symbiotic lifestyle signature.</title>
        <authorList>
            <person name="Morin E."/>
            <person name="San Clemente H."/>
            <person name="Chen E.C.H."/>
            <person name="De La Providencia I."/>
            <person name="Hainaut M."/>
            <person name="Kuo A."/>
            <person name="Kohler A."/>
            <person name="Murat C."/>
            <person name="Tang N."/>
            <person name="Roy S."/>
            <person name="Loubradou J."/>
            <person name="Henrissat B."/>
            <person name="Grigoriev I.V."/>
            <person name="Corradi N."/>
            <person name="Roux C."/>
            <person name="Martin F.M."/>
        </authorList>
    </citation>
    <scope>NUCLEOTIDE SEQUENCE [LARGE SCALE GENOMIC DNA]</scope>
    <source>
        <strain evidence="2 3">DAOM 227022</strain>
    </source>
</reference>
<keyword evidence="3" id="KW-1185">Reference proteome</keyword>
<dbReference type="InterPro" id="IPR001251">
    <property type="entry name" value="CRAL-TRIO_dom"/>
</dbReference>
<name>A0A397S9F5_9GLOM</name>
<dbReference type="SMART" id="SM00516">
    <property type="entry name" value="SEC14"/>
    <property type="match status" value="1"/>
</dbReference>
<dbReference type="AlphaFoldDB" id="A0A397S9F5"/>
<evidence type="ECO:0000259" key="1">
    <source>
        <dbReference type="PROSITE" id="PS50191"/>
    </source>
</evidence>
<proteinExistence type="predicted"/>
<dbReference type="Pfam" id="PF00650">
    <property type="entry name" value="CRAL_TRIO"/>
    <property type="match status" value="1"/>
</dbReference>
<evidence type="ECO:0000313" key="3">
    <source>
        <dbReference type="Proteomes" id="UP000265703"/>
    </source>
</evidence>
<dbReference type="Pfam" id="PF03765">
    <property type="entry name" value="CRAL_TRIO_N"/>
    <property type="match status" value="1"/>
</dbReference>
<dbReference type="STRING" id="658196.A0A397S9F5"/>
<dbReference type="Gene3D" id="3.40.525.10">
    <property type="entry name" value="CRAL-TRIO lipid binding domain"/>
    <property type="match status" value="1"/>
</dbReference>
<dbReference type="PANTHER" id="PTHR45824">
    <property type="entry name" value="GH16843P"/>
    <property type="match status" value="1"/>
</dbReference>
<accession>A0A397S9F5</accession>
<organism evidence="2 3">
    <name type="scientific">Glomus cerebriforme</name>
    <dbReference type="NCBI Taxonomy" id="658196"/>
    <lineage>
        <taxon>Eukaryota</taxon>
        <taxon>Fungi</taxon>
        <taxon>Fungi incertae sedis</taxon>
        <taxon>Mucoromycota</taxon>
        <taxon>Glomeromycotina</taxon>
        <taxon>Glomeromycetes</taxon>
        <taxon>Glomerales</taxon>
        <taxon>Glomeraceae</taxon>
        <taxon>Glomus</taxon>
    </lineage>
</organism>
<sequence length="291" mass="33685">MTNNKGINNKTRIPILTCPDDITSPLPPELTAEQKERFDEFKEYVDSILLPKEDDRYPIERDWVSDACLNRYLRAAKWNLSDAKNRIKYSLEWRREYNPSEIDPKSVEAEAVTGKQHINGFDNDGRPILYLRPGLENTSPGPDQLRFVVFNFESAIKIMPKNVENIVIIIDFDKCSARSSPGLGVAKEFMHALSSHYPERLRCSLVINAPWYFWGFFKLISPFIDPVTKNKIKFVDINNPDKAAQNESWINCLDLIREDQLESEYGGSNVFEYHHETYWKVLCETVGKNSN</sequence>
<dbReference type="Proteomes" id="UP000265703">
    <property type="component" value="Unassembled WGS sequence"/>
</dbReference>
<dbReference type="SUPFAM" id="SSF46938">
    <property type="entry name" value="CRAL/TRIO N-terminal domain"/>
    <property type="match status" value="1"/>
</dbReference>